<dbReference type="VEuPathDB" id="FungiDB:MAPG_07026"/>
<dbReference type="PANTHER" id="PTHR43213:SF5">
    <property type="entry name" value="BIFUNCTIONAL DTTP_UTP PYROPHOSPHATASE_METHYLTRANSFERASE PROTEIN-RELATED"/>
    <property type="match status" value="1"/>
</dbReference>
<accession>A0A0C4E3L9</accession>
<evidence type="ECO:0000313" key="3">
    <source>
        <dbReference type="EMBL" id="KLU88039.1"/>
    </source>
</evidence>
<keyword evidence="2" id="KW-0378">Hydrolase</keyword>
<reference evidence="3" key="1">
    <citation type="submission" date="2010-05" db="EMBL/GenBank/DDBJ databases">
        <title>The Genome Sequence of Magnaporthe poae strain ATCC 64411.</title>
        <authorList>
            <consortium name="The Broad Institute Genome Sequencing Platform"/>
            <consortium name="Broad Institute Genome Sequencing Center for Infectious Disease"/>
            <person name="Ma L.-J."/>
            <person name="Dead R."/>
            <person name="Young S."/>
            <person name="Zeng Q."/>
            <person name="Koehrsen M."/>
            <person name="Alvarado L."/>
            <person name="Berlin A."/>
            <person name="Chapman S.B."/>
            <person name="Chen Z."/>
            <person name="Freedman E."/>
            <person name="Gellesch M."/>
            <person name="Goldberg J."/>
            <person name="Griggs A."/>
            <person name="Gujja S."/>
            <person name="Heilman E.R."/>
            <person name="Heiman D."/>
            <person name="Hepburn T."/>
            <person name="Howarth C."/>
            <person name="Jen D."/>
            <person name="Larson L."/>
            <person name="Mehta T."/>
            <person name="Neiman D."/>
            <person name="Pearson M."/>
            <person name="Roberts A."/>
            <person name="Saif S."/>
            <person name="Shea T."/>
            <person name="Shenoy N."/>
            <person name="Sisk P."/>
            <person name="Stolte C."/>
            <person name="Sykes S."/>
            <person name="Walk T."/>
            <person name="White J."/>
            <person name="Yandava C."/>
            <person name="Haas B."/>
            <person name="Nusbaum C."/>
            <person name="Birren B."/>
        </authorList>
    </citation>
    <scope>NUCLEOTIDE SEQUENCE</scope>
    <source>
        <strain evidence="3">ATCC 64411</strain>
    </source>
</reference>
<dbReference type="Proteomes" id="UP000011715">
    <property type="component" value="Unassembled WGS sequence"/>
</dbReference>
<dbReference type="EMBL" id="GL876971">
    <property type="protein sequence ID" value="KLU88039.1"/>
    <property type="molecule type" value="Genomic_DNA"/>
</dbReference>
<dbReference type="STRING" id="644358.A0A0C4E3L9"/>
<reference evidence="5" key="2">
    <citation type="submission" date="2010-05" db="EMBL/GenBank/DDBJ databases">
        <title>The genome sequence of Magnaporthe poae strain ATCC 64411.</title>
        <authorList>
            <person name="Ma L.-J."/>
            <person name="Dead R."/>
            <person name="Young S."/>
            <person name="Zeng Q."/>
            <person name="Koehrsen M."/>
            <person name="Alvarado L."/>
            <person name="Berlin A."/>
            <person name="Chapman S.B."/>
            <person name="Chen Z."/>
            <person name="Freedman E."/>
            <person name="Gellesch M."/>
            <person name="Goldberg J."/>
            <person name="Griggs A."/>
            <person name="Gujja S."/>
            <person name="Heilman E.R."/>
            <person name="Heiman D."/>
            <person name="Hepburn T."/>
            <person name="Howarth C."/>
            <person name="Jen D."/>
            <person name="Larson L."/>
            <person name="Mehta T."/>
            <person name="Neiman D."/>
            <person name="Pearson M."/>
            <person name="Roberts A."/>
            <person name="Saif S."/>
            <person name="Shea T."/>
            <person name="Shenoy N."/>
            <person name="Sisk P."/>
            <person name="Stolte C."/>
            <person name="Sykes S."/>
            <person name="Walk T."/>
            <person name="White J."/>
            <person name="Yandava C."/>
            <person name="Haas B."/>
            <person name="Nusbaum C."/>
            <person name="Birren B."/>
        </authorList>
    </citation>
    <scope>NUCLEOTIDE SEQUENCE [LARGE SCALE GENOMIC DNA]</scope>
    <source>
        <strain evidence="5">ATCC 64411 / 73-15</strain>
    </source>
</reference>
<dbReference type="PANTHER" id="PTHR43213">
    <property type="entry name" value="BIFUNCTIONAL DTTP/UTP PYROPHOSPHATASE/METHYLTRANSFERASE PROTEIN-RELATED"/>
    <property type="match status" value="1"/>
</dbReference>
<dbReference type="GO" id="GO:0047429">
    <property type="term" value="F:nucleoside triphosphate diphosphatase activity"/>
    <property type="evidence" value="ECO:0007669"/>
    <property type="project" value="InterPro"/>
</dbReference>
<dbReference type="InterPro" id="IPR003697">
    <property type="entry name" value="Maf-like"/>
</dbReference>
<dbReference type="AlphaFoldDB" id="A0A0C4E3L9"/>
<reference evidence="3" key="3">
    <citation type="submission" date="2011-03" db="EMBL/GenBank/DDBJ databases">
        <title>Annotation of Magnaporthe poae ATCC 64411.</title>
        <authorList>
            <person name="Ma L.-J."/>
            <person name="Dead R."/>
            <person name="Young S.K."/>
            <person name="Zeng Q."/>
            <person name="Gargeya S."/>
            <person name="Fitzgerald M."/>
            <person name="Haas B."/>
            <person name="Abouelleil A."/>
            <person name="Alvarado L."/>
            <person name="Arachchi H.M."/>
            <person name="Berlin A."/>
            <person name="Brown A."/>
            <person name="Chapman S.B."/>
            <person name="Chen Z."/>
            <person name="Dunbar C."/>
            <person name="Freedman E."/>
            <person name="Gearin G."/>
            <person name="Gellesch M."/>
            <person name="Goldberg J."/>
            <person name="Griggs A."/>
            <person name="Gujja S."/>
            <person name="Heiman D."/>
            <person name="Howarth C."/>
            <person name="Larson L."/>
            <person name="Lui A."/>
            <person name="MacDonald P.J.P."/>
            <person name="Mehta T."/>
            <person name="Montmayeur A."/>
            <person name="Murphy C."/>
            <person name="Neiman D."/>
            <person name="Pearson M."/>
            <person name="Priest M."/>
            <person name="Roberts A."/>
            <person name="Saif S."/>
            <person name="Shea T."/>
            <person name="Shenoy N."/>
            <person name="Sisk P."/>
            <person name="Stolte C."/>
            <person name="Sykes S."/>
            <person name="Yandava C."/>
            <person name="Wortman J."/>
            <person name="Nusbaum C."/>
            <person name="Birren B."/>
        </authorList>
    </citation>
    <scope>NUCLEOTIDE SEQUENCE</scope>
    <source>
        <strain evidence="3">ATCC 64411</strain>
    </source>
</reference>
<dbReference type="OrthoDB" id="10267058at2759"/>
<dbReference type="Gene3D" id="3.90.950.10">
    <property type="match status" value="1"/>
</dbReference>
<protein>
    <recommendedName>
        <fullName evidence="6">Septum formation protein Maf</fullName>
    </recommendedName>
</protein>
<comment type="cofactor">
    <cofactor evidence="1">
        <name>a divalent metal cation</name>
        <dbReference type="ChEBI" id="CHEBI:60240"/>
    </cofactor>
</comment>
<organism evidence="4 5">
    <name type="scientific">Magnaporthiopsis poae (strain ATCC 64411 / 73-15)</name>
    <name type="common">Kentucky bluegrass fungus</name>
    <name type="synonym">Magnaporthe poae</name>
    <dbReference type="NCBI Taxonomy" id="644358"/>
    <lineage>
        <taxon>Eukaryota</taxon>
        <taxon>Fungi</taxon>
        <taxon>Dikarya</taxon>
        <taxon>Ascomycota</taxon>
        <taxon>Pezizomycotina</taxon>
        <taxon>Sordariomycetes</taxon>
        <taxon>Sordariomycetidae</taxon>
        <taxon>Magnaporthales</taxon>
        <taxon>Magnaporthaceae</taxon>
        <taxon>Magnaporthiopsis</taxon>
    </lineage>
</organism>
<evidence type="ECO:0000256" key="2">
    <source>
        <dbReference type="ARBA" id="ARBA00022801"/>
    </source>
</evidence>
<evidence type="ECO:0000256" key="1">
    <source>
        <dbReference type="ARBA" id="ARBA00001968"/>
    </source>
</evidence>
<dbReference type="EMBL" id="ADBL01001691">
    <property type="status" value="NOT_ANNOTATED_CDS"/>
    <property type="molecule type" value="Genomic_DNA"/>
</dbReference>
<dbReference type="OMA" id="RDQRMHK"/>
<proteinExistence type="inferred from homology"/>
<evidence type="ECO:0000313" key="5">
    <source>
        <dbReference type="Proteomes" id="UP000011715"/>
    </source>
</evidence>
<dbReference type="NCBIfam" id="TIGR00172">
    <property type="entry name" value="maf"/>
    <property type="match status" value="1"/>
</dbReference>
<sequence length="334" mass="36710">MRIKSPQLQQQSHTHKKASLFDTSIPTIPWTPPDPKGFCLSELAEARFYTATMDEKAVPSDPPPAYIAGAAAQGVKLRQSAPARPGPAPFQLPIITHLKSKRVILASSSPRRKALLAQVGLTNLEILASRKPEDLSKTDLQPFEYVSATAQRKCLDVYQAALEEQEQAAKKGGKTTPEDPELVIAADTVIVTRDGRILEKPRSEQDHMAMLTHLRDTRLHRVLTAVCVLAPKEDASHPGYELETHTEETKVYFAQESKGLPDDVIRSYVRTREGADKAGGYAIQGLGGLVLVDRIEGSFDNVIGLPVRKCLQLAEKVVFRQGEVDEEGESSEDE</sequence>
<evidence type="ECO:0000313" key="4">
    <source>
        <dbReference type="EnsemblFungi" id="MAPG_07026T0"/>
    </source>
</evidence>
<dbReference type="HAMAP" id="MF_00528">
    <property type="entry name" value="Maf"/>
    <property type="match status" value="1"/>
</dbReference>
<dbReference type="CDD" id="cd00555">
    <property type="entry name" value="Maf"/>
    <property type="match status" value="1"/>
</dbReference>
<name>A0A0C4E3L9_MAGP6</name>
<dbReference type="EnsemblFungi" id="MAPG_07026T0">
    <property type="protein sequence ID" value="MAPG_07026T0"/>
    <property type="gene ID" value="MAPG_07026"/>
</dbReference>
<keyword evidence="5" id="KW-1185">Reference proteome</keyword>
<reference evidence="4" key="4">
    <citation type="journal article" date="2015" name="G3 (Bethesda)">
        <title>Genome sequences of three phytopathogenic species of the Magnaporthaceae family of fungi.</title>
        <authorList>
            <person name="Okagaki L.H."/>
            <person name="Nunes C.C."/>
            <person name="Sailsbery J."/>
            <person name="Clay B."/>
            <person name="Brown D."/>
            <person name="John T."/>
            <person name="Oh Y."/>
            <person name="Young N."/>
            <person name="Fitzgerald M."/>
            <person name="Haas B.J."/>
            <person name="Zeng Q."/>
            <person name="Young S."/>
            <person name="Adiconis X."/>
            <person name="Fan L."/>
            <person name="Levin J.Z."/>
            <person name="Mitchell T.K."/>
            <person name="Okubara P.A."/>
            <person name="Farman M.L."/>
            <person name="Kohn L.M."/>
            <person name="Birren B."/>
            <person name="Ma L.-J."/>
            <person name="Dean R.A."/>
        </authorList>
    </citation>
    <scope>NUCLEOTIDE SEQUENCE</scope>
    <source>
        <strain evidence="4">ATCC 64411 / 73-15</strain>
    </source>
</reference>
<reference evidence="4" key="5">
    <citation type="submission" date="2015-06" db="UniProtKB">
        <authorList>
            <consortium name="EnsemblFungi"/>
        </authorList>
    </citation>
    <scope>IDENTIFICATION</scope>
    <source>
        <strain evidence="4">ATCC 64411</strain>
    </source>
</reference>
<dbReference type="InterPro" id="IPR029001">
    <property type="entry name" value="ITPase-like_fam"/>
</dbReference>
<dbReference type="Pfam" id="PF02545">
    <property type="entry name" value="Maf"/>
    <property type="match status" value="1"/>
</dbReference>
<gene>
    <name evidence="3" type="ORF">MAPG_07026</name>
</gene>
<dbReference type="SUPFAM" id="SSF52972">
    <property type="entry name" value="ITPase-like"/>
    <property type="match status" value="1"/>
</dbReference>
<evidence type="ECO:0008006" key="6">
    <source>
        <dbReference type="Google" id="ProtNLM"/>
    </source>
</evidence>
<dbReference type="eggNOG" id="KOG1509">
    <property type="taxonomic scope" value="Eukaryota"/>
</dbReference>